<dbReference type="InterPro" id="IPR017451">
    <property type="entry name" value="F-box-assoc_interact_dom"/>
</dbReference>
<dbReference type="AlphaFoldDB" id="A0AAV1SDL7"/>
<gene>
    <name evidence="2" type="ORF">DCAF_LOCUS21790</name>
</gene>
<name>A0AAV1SDL7_9ROSI</name>
<dbReference type="NCBIfam" id="TIGR01640">
    <property type="entry name" value="F_box_assoc_1"/>
    <property type="match status" value="1"/>
</dbReference>
<evidence type="ECO:0000259" key="1">
    <source>
        <dbReference type="Pfam" id="PF07734"/>
    </source>
</evidence>
<dbReference type="Pfam" id="PF07734">
    <property type="entry name" value="FBA_1"/>
    <property type="match status" value="1"/>
</dbReference>
<accession>A0AAV1SDL7</accession>
<dbReference type="Proteomes" id="UP001314170">
    <property type="component" value="Unassembled WGS sequence"/>
</dbReference>
<evidence type="ECO:0000313" key="3">
    <source>
        <dbReference type="Proteomes" id="UP001314170"/>
    </source>
</evidence>
<comment type="caution">
    <text evidence="2">The sequence shown here is derived from an EMBL/GenBank/DDBJ whole genome shotgun (WGS) entry which is preliminary data.</text>
</comment>
<dbReference type="InterPro" id="IPR050796">
    <property type="entry name" value="SCF_F-box_component"/>
</dbReference>
<sequence>MKRSKILEDRPSITIERVPRDILLDIPSRLPVTSLMHLKLLYSVDFSAYNENNIGQTVKRIRVPEKMTPEFEVVGSCNGLICICNSLLRNAIHMNNPFTKDYSKLPEPEWHLKKLQVLIGFGFHPTTKEYKVVTCQDSILKEVNIPPHLEYSLPVQSRVQIFSLVSPSWRSIGELPSVVLNPRPSHVLVNGRLQWLSLRGRKQVLRKLASFDLADKQFREVP</sequence>
<dbReference type="PANTHER" id="PTHR31672:SF2">
    <property type="entry name" value="F-BOX DOMAIN-CONTAINING PROTEIN"/>
    <property type="match status" value="1"/>
</dbReference>
<dbReference type="EMBL" id="CAWUPB010001173">
    <property type="protein sequence ID" value="CAK7349080.1"/>
    <property type="molecule type" value="Genomic_DNA"/>
</dbReference>
<dbReference type="InterPro" id="IPR006527">
    <property type="entry name" value="F-box-assoc_dom_typ1"/>
</dbReference>
<feature type="domain" description="F-box associated beta-propeller type 1" evidence="1">
    <location>
        <begin position="40"/>
        <end position="220"/>
    </location>
</feature>
<evidence type="ECO:0000313" key="2">
    <source>
        <dbReference type="EMBL" id="CAK7349080.1"/>
    </source>
</evidence>
<keyword evidence="3" id="KW-1185">Reference proteome</keyword>
<protein>
    <recommendedName>
        <fullName evidence="1">F-box associated beta-propeller type 1 domain-containing protein</fullName>
    </recommendedName>
</protein>
<reference evidence="2 3" key="1">
    <citation type="submission" date="2024-01" db="EMBL/GenBank/DDBJ databases">
        <authorList>
            <person name="Waweru B."/>
        </authorList>
    </citation>
    <scope>NUCLEOTIDE SEQUENCE [LARGE SCALE GENOMIC DNA]</scope>
</reference>
<organism evidence="2 3">
    <name type="scientific">Dovyalis caffra</name>
    <dbReference type="NCBI Taxonomy" id="77055"/>
    <lineage>
        <taxon>Eukaryota</taxon>
        <taxon>Viridiplantae</taxon>
        <taxon>Streptophyta</taxon>
        <taxon>Embryophyta</taxon>
        <taxon>Tracheophyta</taxon>
        <taxon>Spermatophyta</taxon>
        <taxon>Magnoliopsida</taxon>
        <taxon>eudicotyledons</taxon>
        <taxon>Gunneridae</taxon>
        <taxon>Pentapetalae</taxon>
        <taxon>rosids</taxon>
        <taxon>fabids</taxon>
        <taxon>Malpighiales</taxon>
        <taxon>Salicaceae</taxon>
        <taxon>Flacourtieae</taxon>
        <taxon>Dovyalis</taxon>
    </lineage>
</organism>
<proteinExistence type="predicted"/>
<dbReference type="PANTHER" id="PTHR31672">
    <property type="entry name" value="BNACNNG10540D PROTEIN"/>
    <property type="match status" value="1"/>
</dbReference>